<keyword evidence="5" id="KW-1003">Cell membrane</keyword>
<evidence type="ECO:0000256" key="13">
    <source>
        <dbReference type="SAM" id="Phobius"/>
    </source>
</evidence>
<dbReference type="InterPro" id="IPR001708">
    <property type="entry name" value="YidC/ALB3/OXA1/COX18"/>
</dbReference>
<evidence type="ECO:0000256" key="8">
    <source>
        <dbReference type="ARBA" id="ARBA00022989"/>
    </source>
</evidence>
<evidence type="ECO:0000256" key="9">
    <source>
        <dbReference type="ARBA" id="ARBA00023136"/>
    </source>
</evidence>
<dbReference type="CDD" id="cd19961">
    <property type="entry name" value="EcYidC-like_peri"/>
    <property type="match status" value="1"/>
</dbReference>
<dbReference type="InterPro" id="IPR038221">
    <property type="entry name" value="YidC_periplasmic_sf"/>
</dbReference>
<dbReference type="GO" id="GO:0032977">
    <property type="term" value="F:membrane insertase activity"/>
    <property type="evidence" value="ECO:0007669"/>
    <property type="project" value="InterPro"/>
</dbReference>
<evidence type="ECO:0000259" key="14">
    <source>
        <dbReference type="Pfam" id="PF02096"/>
    </source>
</evidence>
<evidence type="ECO:0000256" key="6">
    <source>
        <dbReference type="ARBA" id="ARBA00022692"/>
    </source>
</evidence>
<evidence type="ECO:0000259" key="15">
    <source>
        <dbReference type="Pfam" id="PF14849"/>
    </source>
</evidence>
<evidence type="ECO:0000256" key="2">
    <source>
        <dbReference type="ARBA" id="ARBA00010527"/>
    </source>
</evidence>
<protein>
    <recommendedName>
        <fullName evidence="3">Membrane protein insertase YidC</fullName>
    </recommendedName>
    <alternativeName>
        <fullName evidence="12">Foldase YidC</fullName>
    </alternativeName>
    <alternativeName>
        <fullName evidence="11">Membrane integrase YidC</fullName>
    </alternativeName>
</protein>
<dbReference type="GO" id="GO:0005886">
    <property type="term" value="C:plasma membrane"/>
    <property type="evidence" value="ECO:0007669"/>
    <property type="project" value="UniProtKB-SubCell"/>
</dbReference>
<name>A0A382QPJ1_9ZZZZ</name>
<dbReference type="Pfam" id="PF02096">
    <property type="entry name" value="60KD_IMP"/>
    <property type="match status" value="1"/>
</dbReference>
<dbReference type="EMBL" id="UINC01115559">
    <property type="protein sequence ID" value="SVC86682.1"/>
    <property type="molecule type" value="Genomic_DNA"/>
</dbReference>
<proteinExistence type="inferred from homology"/>
<evidence type="ECO:0000256" key="11">
    <source>
        <dbReference type="ARBA" id="ARBA00033245"/>
    </source>
</evidence>
<accession>A0A382QPJ1</accession>
<dbReference type="CDD" id="cd20070">
    <property type="entry name" value="5TM_YidC_Alb3"/>
    <property type="match status" value="1"/>
</dbReference>
<evidence type="ECO:0000256" key="10">
    <source>
        <dbReference type="ARBA" id="ARBA00023186"/>
    </source>
</evidence>
<dbReference type="AlphaFoldDB" id="A0A382QPJ1"/>
<evidence type="ECO:0000256" key="1">
    <source>
        <dbReference type="ARBA" id="ARBA00004651"/>
    </source>
</evidence>
<keyword evidence="6 13" id="KW-0812">Transmembrane</keyword>
<dbReference type="GO" id="GO:0015031">
    <property type="term" value="P:protein transport"/>
    <property type="evidence" value="ECO:0007669"/>
    <property type="project" value="UniProtKB-KW"/>
</dbReference>
<feature type="domain" description="Membrane insertase YidC/Oxa/ALB C-terminal" evidence="14">
    <location>
        <begin position="245"/>
        <end position="330"/>
    </location>
</feature>
<dbReference type="PANTHER" id="PTHR12428:SF65">
    <property type="entry name" value="CYTOCHROME C OXIDASE ASSEMBLY PROTEIN COX18, MITOCHONDRIAL"/>
    <property type="match status" value="1"/>
</dbReference>
<evidence type="ECO:0000256" key="12">
    <source>
        <dbReference type="ARBA" id="ARBA00033342"/>
    </source>
</evidence>
<keyword evidence="8 13" id="KW-1133">Transmembrane helix</keyword>
<organism evidence="16">
    <name type="scientific">marine metagenome</name>
    <dbReference type="NCBI Taxonomy" id="408172"/>
    <lineage>
        <taxon>unclassified sequences</taxon>
        <taxon>metagenomes</taxon>
        <taxon>ecological metagenomes</taxon>
    </lineage>
</organism>
<feature type="non-terminal residue" evidence="16">
    <location>
        <position position="1"/>
    </location>
</feature>
<dbReference type="NCBIfam" id="TIGR03592">
    <property type="entry name" value="yidC_oxa1_cterm"/>
    <property type="match status" value="1"/>
</dbReference>
<evidence type="ECO:0000256" key="3">
    <source>
        <dbReference type="ARBA" id="ARBA00015325"/>
    </source>
</evidence>
<dbReference type="InterPro" id="IPR028053">
    <property type="entry name" value="Membr_insert_YidC_N"/>
</dbReference>
<sequence length="330" mass="37634">INLVEYKDNGVLPLALESNNDQVTNILQNAYYQPSTVFLELSEAQPTEKLKMHLTHSSGLSVVREFTFRYNDFMVDVETQIKAPALASQNLSYNVLFGPGMGGKVTSQTDYIVFSGATTFVNNERMETPPEDIINEVIYRGDLAWTSFQNKYFGVALIPKEGIKSAIVKKSGDNIYVGLKMESVQSSASSSHILYAGTKELQILEKSGYQLVRLMDYGWFGNKFAFLVKPLLKVLQYFYDLFNNYGWAIIFVTIIVKIIFFPLTHKSFKSMKGMQKVQPYVKVIQERHKNDRQKMNEEMLELYKKHKVNPLGGCLPMLLQIPVFIALYHA</sequence>
<feature type="transmembrane region" description="Helical" evidence="13">
    <location>
        <begin position="245"/>
        <end position="264"/>
    </location>
</feature>
<comment type="similarity">
    <text evidence="2">Belongs to the OXA1/ALB3/YidC family. Type 1 subfamily.</text>
</comment>
<dbReference type="GO" id="GO:0051205">
    <property type="term" value="P:protein insertion into membrane"/>
    <property type="evidence" value="ECO:0007669"/>
    <property type="project" value="TreeGrafter"/>
</dbReference>
<dbReference type="PRINTS" id="PR00701">
    <property type="entry name" value="60KDINNERMP"/>
</dbReference>
<dbReference type="Gene3D" id="2.70.98.90">
    <property type="match status" value="1"/>
</dbReference>
<keyword evidence="7" id="KW-0653">Protein transport</keyword>
<gene>
    <name evidence="16" type="ORF">METZ01_LOCUS339536</name>
</gene>
<dbReference type="InterPro" id="IPR047196">
    <property type="entry name" value="YidC_ALB_C"/>
</dbReference>
<dbReference type="NCBIfam" id="TIGR03593">
    <property type="entry name" value="yidC_nterm"/>
    <property type="match status" value="1"/>
</dbReference>
<dbReference type="PANTHER" id="PTHR12428">
    <property type="entry name" value="OXA1"/>
    <property type="match status" value="1"/>
</dbReference>
<evidence type="ECO:0000313" key="16">
    <source>
        <dbReference type="EMBL" id="SVC86682.1"/>
    </source>
</evidence>
<dbReference type="Pfam" id="PF14849">
    <property type="entry name" value="YidC_periplas"/>
    <property type="match status" value="1"/>
</dbReference>
<reference evidence="16" key="1">
    <citation type="submission" date="2018-05" db="EMBL/GenBank/DDBJ databases">
        <authorList>
            <person name="Lanie J.A."/>
            <person name="Ng W.-L."/>
            <person name="Kazmierczak K.M."/>
            <person name="Andrzejewski T.M."/>
            <person name="Davidsen T.M."/>
            <person name="Wayne K.J."/>
            <person name="Tettelin H."/>
            <person name="Glass J.I."/>
            <person name="Rusch D."/>
            <person name="Podicherti R."/>
            <person name="Tsui H.-C.T."/>
            <person name="Winkler M.E."/>
        </authorList>
    </citation>
    <scope>NUCLEOTIDE SEQUENCE</scope>
</reference>
<feature type="domain" description="Membrane insertase YidC N-terminal" evidence="15">
    <location>
        <begin position="21"/>
        <end position="233"/>
    </location>
</feature>
<evidence type="ECO:0000256" key="7">
    <source>
        <dbReference type="ARBA" id="ARBA00022927"/>
    </source>
</evidence>
<evidence type="ECO:0000256" key="4">
    <source>
        <dbReference type="ARBA" id="ARBA00022448"/>
    </source>
</evidence>
<keyword evidence="9 13" id="KW-0472">Membrane</keyword>
<keyword evidence="4" id="KW-0813">Transport</keyword>
<feature type="non-terminal residue" evidence="16">
    <location>
        <position position="330"/>
    </location>
</feature>
<evidence type="ECO:0000256" key="5">
    <source>
        <dbReference type="ARBA" id="ARBA00022475"/>
    </source>
</evidence>
<comment type="subcellular location">
    <subcellularLocation>
        <location evidence="1">Cell membrane</location>
        <topology evidence="1">Multi-pass membrane protein</topology>
    </subcellularLocation>
</comment>
<keyword evidence="10" id="KW-0143">Chaperone</keyword>
<dbReference type="InterPro" id="IPR028055">
    <property type="entry name" value="YidC/Oxa/ALB_C"/>
</dbReference>